<dbReference type="EMBL" id="CP031976">
    <property type="protein sequence ID" value="QHI14869.1"/>
    <property type="molecule type" value="Genomic_DNA"/>
</dbReference>
<proteinExistence type="predicted"/>
<accession>A0A857IPR0</accession>
<dbReference type="Gene3D" id="3.90.550.10">
    <property type="entry name" value="Spore Coat Polysaccharide Biosynthesis Protein SpsA, Chain A"/>
    <property type="match status" value="1"/>
</dbReference>
<evidence type="ECO:0000259" key="1">
    <source>
        <dbReference type="Pfam" id="PF00535"/>
    </source>
</evidence>
<dbReference type="GO" id="GO:0016740">
    <property type="term" value="F:transferase activity"/>
    <property type="evidence" value="ECO:0007669"/>
    <property type="project" value="UniProtKB-KW"/>
</dbReference>
<keyword evidence="2" id="KW-0808">Transferase</keyword>
<dbReference type="CDD" id="cd00761">
    <property type="entry name" value="Glyco_tranf_GTA_type"/>
    <property type="match status" value="1"/>
</dbReference>
<gene>
    <name evidence="2" type="ORF">AhaeAN43_16720</name>
</gene>
<organism evidence="2 3">
    <name type="scientific">Acinetobacter haemolyticus</name>
    <dbReference type="NCBI Taxonomy" id="29430"/>
    <lineage>
        <taxon>Bacteria</taxon>
        <taxon>Pseudomonadati</taxon>
        <taxon>Pseudomonadota</taxon>
        <taxon>Gammaproteobacteria</taxon>
        <taxon>Moraxellales</taxon>
        <taxon>Moraxellaceae</taxon>
        <taxon>Acinetobacter</taxon>
    </lineage>
</organism>
<evidence type="ECO:0000313" key="2">
    <source>
        <dbReference type="EMBL" id="QHI14869.1"/>
    </source>
</evidence>
<evidence type="ECO:0000313" key="3">
    <source>
        <dbReference type="Proteomes" id="UP000463868"/>
    </source>
</evidence>
<dbReference type="Pfam" id="PF00535">
    <property type="entry name" value="Glycos_transf_2"/>
    <property type="match status" value="1"/>
</dbReference>
<dbReference type="RefSeq" id="WP_160126704.1">
    <property type="nucleotide sequence ID" value="NZ_CP031972.1"/>
</dbReference>
<dbReference type="SUPFAM" id="SSF53448">
    <property type="entry name" value="Nucleotide-diphospho-sugar transferases"/>
    <property type="match status" value="1"/>
</dbReference>
<name>A0A857IPR0_ACIHA</name>
<protein>
    <submittedName>
        <fullName evidence="2">Glycosyltransferase</fullName>
    </submittedName>
</protein>
<dbReference type="InterPro" id="IPR029044">
    <property type="entry name" value="Nucleotide-diphossugar_trans"/>
</dbReference>
<dbReference type="AlphaFoldDB" id="A0A857IPR0"/>
<feature type="domain" description="Glycosyltransferase 2-like" evidence="1">
    <location>
        <begin position="5"/>
        <end position="118"/>
    </location>
</feature>
<reference evidence="2 3" key="1">
    <citation type="submission" date="2018-08" db="EMBL/GenBank/DDBJ databases">
        <title>Analysis of the genomic diversity of Mexican Acinetobacter haemolyticus clinical isolates.</title>
        <authorList>
            <person name="Castro-Jaimes S."/>
            <person name="Cevallos M.A."/>
        </authorList>
    </citation>
    <scope>NUCLEOTIDE SEQUENCE [LARGE SCALE GENOMIC DNA]</scope>
    <source>
        <strain evidence="2 3">AN43</strain>
    </source>
</reference>
<dbReference type="Proteomes" id="UP000463868">
    <property type="component" value="Chromosome"/>
</dbReference>
<sequence>MKFTLVTTTCNRESEFKRMIESLSGVNSQYLKKIIVIDQSDEHIFRKNEVVLNGLSIDVVHKAVDRTSLSNARNQALAFVDDTSGLLCFPDDDCWYSENFFEIMAKLFKDNNFDIVQTYYREPQLEGRIPPAALIDKRNARYLHPCSVGIFINLMSVPSPEIYFDEKLGVGASLPGGEESDLLFRLLRHGYSIKQIISPYVYHKVMRERLVKPSYKIHAARFYVMLKNKELVDIKKRLIFSFLKSITTVFWDHRNIIGKMYALKLWFLNKK</sequence>
<dbReference type="InterPro" id="IPR001173">
    <property type="entry name" value="Glyco_trans_2-like"/>
</dbReference>